<name>A0A9Q3F9N0_9BASI</name>
<gene>
    <name evidence="2" type="ORF">O181_072970</name>
</gene>
<organism evidence="2 3">
    <name type="scientific">Austropuccinia psidii MF-1</name>
    <dbReference type="NCBI Taxonomy" id="1389203"/>
    <lineage>
        <taxon>Eukaryota</taxon>
        <taxon>Fungi</taxon>
        <taxon>Dikarya</taxon>
        <taxon>Basidiomycota</taxon>
        <taxon>Pucciniomycotina</taxon>
        <taxon>Pucciniomycetes</taxon>
        <taxon>Pucciniales</taxon>
        <taxon>Sphaerophragmiaceae</taxon>
        <taxon>Austropuccinia</taxon>
    </lineage>
</organism>
<keyword evidence="3" id="KW-1185">Reference proteome</keyword>
<evidence type="ECO:0000313" key="3">
    <source>
        <dbReference type="Proteomes" id="UP000765509"/>
    </source>
</evidence>
<proteinExistence type="predicted"/>
<evidence type="ECO:0000256" key="1">
    <source>
        <dbReference type="SAM" id="MobiDB-lite"/>
    </source>
</evidence>
<evidence type="ECO:0000313" key="2">
    <source>
        <dbReference type="EMBL" id="MBW0533255.1"/>
    </source>
</evidence>
<dbReference type="AlphaFoldDB" id="A0A9Q3F9N0"/>
<feature type="compositionally biased region" description="Low complexity" evidence="1">
    <location>
        <begin position="191"/>
        <end position="201"/>
    </location>
</feature>
<comment type="caution">
    <text evidence="2">The sequence shown here is derived from an EMBL/GenBank/DDBJ whole genome shotgun (WGS) entry which is preliminary data.</text>
</comment>
<dbReference type="EMBL" id="AVOT02038388">
    <property type="protein sequence ID" value="MBW0533255.1"/>
    <property type="molecule type" value="Genomic_DNA"/>
</dbReference>
<feature type="region of interest" description="Disordered" evidence="1">
    <location>
        <begin position="36"/>
        <end position="77"/>
    </location>
</feature>
<accession>A0A9Q3F9N0</accession>
<sequence>MAMARGHSSLGQLSPMGFKRQSKFYASSRNHTDLFLLRIEPNQPNPPQQDSPIPSFPCEQTPWQPTPGPSGTQWSEDLFHGKQPELHLISTFDSSELTVPPFVEPSQTDEPPIPGLSPSSKPHEDVPTCEPEPEVALTQSMEKPFGKSQLSFFYCSQIFLTFPLTISSSSHSTPLCHHHQRYAHWIPPPSTASSAPVPSSPHSHDDACQEFTDLDDSLSHHPRIHQLNLVGASPIAPHDSLCGCTANFRRN</sequence>
<reference evidence="2" key="1">
    <citation type="submission" date="2021-03" db="EMBL/GenBank/DDBJ databases">
        <title>Draft genome sequence of rust myrtle Austropuccinia psidii MF-1, a brazilian biotype.</title>
        <authorList>
            <person name="Quecine M.C."/>
            <person name="Pachon D.M.R."/>
            <person name="Bonatelli M.L."/>
            <person name="Correr F.H."/>
            <person name="Franceschini L.M."/>
            <person name="Leite T.F."/>
            <person name="Margarido G.R.A."/>
            <person name="Almeida C.A."/>
            <person name="Ferrarezi J.A."/>
            <person name="Labate C.A."/>
        </authorList>
    </citation>
    <scope>NUCLEOTIDE SEQUENCE</scope>
    <source>
        <strain evidence="2">MF-1</strain>
    </source>
</reference>
<feature type="region of interest" description="Disordered" evidence="1">
    <location>
        <begin position="187"/>
        <end position="209"/>
    </location>
</feature>
<dbReference type="Proteomes" id="UP000765509">
    <property type="component" value="Unassembled WGS sequence"/>
</dbReference>
<protein>
    <submittedName>
        <fullName evidence="2">Uncharacterized protein</fullName>
    </submittedName>
</protein>
<feature type="region of interest" description="Disordered" evidence="1">
    <location>
        <begin position="99"/>
        <end position="130"/>
    </location>
</feature>